<comment type="subcellular location">
    <subcellularLocation>
        <location evidence="1">Cell outer membrane</location>
    </subcellularLocation>
</comment>
<keyword evidence="6" id="KW-0472">Membrane</keyword>
<organism evidence="9 10">
    <name type="scientific">Flavobacterium commune</name>
    <dbReference type="NCBI Taxonomy" id="1306519"/>
    <lineage>
        <taxon>Bacteria</taxon>
        <taxon>Pseudomonadati</taxon>
        <taxon>Bacteroidota</taxon>
        <taxon>Flavobacteriia</taxon>
        <taxon>Flavobacteriales</taxon>
        <taxon>Flavobacteriaceae</taxon>
        <taxon>Flavobacterium</taxon>
    </lineage>
</organism>
<dbReference type="InterPro" id="IPR003423">
    <property type="entry name" value="OMP_efflux"/>
</dbReference>
<dbReference type="Pfam" id="PF02321">
    <property type="entry name" value="OEP"/>
    <property type="match status" value="2"/>
</dbReference>
<feature type="signal peptide" evidence="8">
    <location>
        <begin position="1"/>
        <end position="24"/>
    </location>
</feature>
<keyword evidence="8" id="KW-0732">Signal</keyword>
<evidence type="ECO:0000313" key="10">
    <source>
        <dbReference type="Proteomes" id="UP000178198"/>
    </source>
</evidence>
<evidence type="ECO:0000256" key="2">
    <source>
        <dbReference type="ARBA" id="ARBA00007613"/>
    </source>
</evidence>
<proteinExistence type="inferred from homology"/>
<evidence type="ECO:0000256" key="8">
    <source>
        <dbReference type="SAM" id="SignalP"/>
    </source>
</evidence>
<dbReference type="PANTHER" id="PTHR30026:SF20">
    <property type="entry name" value="OUTER MEMBRANE PROTEIN TOLC"/>
    <property type="match status" value="1"/>
</dbReference>
<dbReference type="GO" id="GO:1990281">
    <property type="term" value="C:efflux pump complex"/>
    <property type="evidence" value="ECO:0007669"/>
    <property type="project" value="TreeGrafter"/>
</dbReference>
<keyword evidence="10" id="KW-1185">Reference proteome</keyword>
<reference evidence="9 10" key="1">
    <citation type="submission" date="2016-10" db="EMBL/GenBank/DDBJ databases">
        <title>Complete Genome Sequence of Flavobacterium sp. PK15.</title>
        <authorList>
            <person name="Ekwe A."/>
            <person name="Kim S.B."/>
        </authorList>
    </citation>
    <scope>NUCLEOTIDE SEQUENCE [LARGE SCALE GENOMIC DNA]</scope>
    <source>
        <strain evidence="9 10">PK15</strain>
    </source>
</reference>
<sequence>MNTKIVIRSLILFLICIVKTNAQGVLTIEDALKTALENNYDIKIAANNLKVNQTNNTIGNAGMLPTLTANVVDNNNIQNLSQIRLDGTENSLNNAKNNSLNYGVSLGWTIFDGMSMFAKREQFQELQKLGESQLKLSILTKIADVYATYFDLVQQQQQLAALDSTLVISNQRLTLAQNRFSIGKASKLEVLNAQVDLNTDKVTLLKQKELFANTKILLNQILARDTKIDFQVSTIFNVDAHLKLDELSNLAQKQNPQLQAQIINKRVAELQLKQVKATRYPTIRVNTAYNFSETESSLGFVTQSSSRGFNYGLSASLNLFDGFAQHRNEKIANLAIENAKLQIEQQNLNLETQLATAYQTYLTNLELIKLEETNQAIAKQNLAITLDKFHIGTITTLEFRTAQLNFVNATVRYTNAQFQAKLSEIALKELAGNMSF</sequence>
<dbReference type="OrthoDB" id="9771205at2"/>
<dbReference type="SUPFAM" id="SSF56954">
    <property type="entry name" value="Outer membrane efflux proteins (OEP)"/>
    <property type="match status" value="1"/>
</dbReference>
<evidence type="ECO:0000256" key="6">
    <source>
        <dbReference type="ARBA" id="ARBA00023136"/>
    </source>
</evidence>
<gene>
    <name evidence="9" type="ORF">BIW12_00775</name>
</gene>
<dbReference type="GO" id="GO:0015288">
    <property type="term" value="F:porin activity"/>
    <property type="evidence" value="ECO:0007669"/>
    <property type="project" value="TreeGrafter"/>
</dbReference>
<dbReference type="STRING" id="1306519.BIW12_00775"/>
<dbReference type="AlphaFoldDB" id="A0A1D9P7L6"/>
<dbReference type="InterPro" id="IPR051906">
    <property type="entry name" value="TolC-like"/>
</dbReference>
<evidence type="ECO:0000256" key="5">
    <source>
        <dbReference type="ARBA" id="ARBA00022692"/>
    </source>
</evidence>
<evidence type="ECO:0000256" key="3">
    <source>
        <dbReference type="ARBA" id="ARBA00022448"/>
    </source>
</evidence>
<keyword evidence="3" id="KW-0813">Transport</keyword>
<evidence type="ECO:0000256" key="4">
    <source>
        <dbReference type="ARBA" id="ARBA00022452"/>
    </source>
</evidence>
<name>A0A1D9P7L6_9FLAO</name>
<dbReference type="PANTHER" id="PTHR30026">
    <property type="entry name" value="OUTER MEMBRANE PROTEIN TOLC"/>
    <property type="match status" value="1"/>
</dbReference>
<dbReference type="Gene3D" id="1.20.1600.10">
    <property type="entry name" value="Outer membrane efflux proteins (OEP)"/>
    <property type="match status" value="1"/>
</dbReference>
<keyword evidence="5" id="KW-0812">Transmembrane</keyword>
<feature type="chain" id="PRO_5009444174" evidence="8">
    <location>
        <begin position="25"/>
        <end position="436"/>
    </location>
</feature>
<dbReference type="KEGG" id="fcm:BIW12_00775"/>
<evidence type="ECO:0000256" key="1">
    <source>
        <dbReference type="ARBA" id="ARBA00004442"/>
    </source>
</evidence>
<keyword evidence="7" id="KW-0998">Cell outer membrane</keyword>
<comment type="similarity">
    <text evidence="2">Belongs to the outer membrane factor (OMF) (TC 1.B.17) family.</text>
</comment>
<dbReference type="RefSeq" id="WP_071183360.1">
    <property type="nucleotide sequence ID" value="NZ_CP017774.1"/>
</dbReference>
<protein>
    <submittedName>
        <fullName evidence="9">Transporter</fullName>
    </submittedName>
</protein>
<accession>A0A1D9P7L6</accession>
<dbReference type="Proteomes" id="UP000178198">
    <property type="component" value="Chromosome"/>
</dbReference>
<dbReference type="EMBL" id="CP017774">
    <property type="protein sequence ID" value="AOZ98085.1"/>
    <property type="molecule type" value="Genomic_DNA"/>
</dbReference>
<evidence type="ECO:0000256" key="7">
    <source>
        <dbReference type="ARBA" id="ARBA00023237"/>
    </source>
</evidence>
<keyword evidence="4" id="KW-1134">Transmembrane beta strand</keyword>
<dbReference type="GO" id="GO:0009279">
    <property type="term" value="C:cell outer membrane"/>
    <property type="evidence" value="ECO:0007669"/>
    <property type="project" value="UniProtKB-SubCell"/>
</dbReference>
<dbReference type="GO" id="GO:0015562">
    <property type="term" value="F:efflux transmembrane transporter activity"/>
    <property type="evidence" value="ECO:0007669"/>
    <property type="project" value="InterPro"/>
</dbReference>
<evidence type="ECO:0000313" key="9">
    <source>
        <dbReference type="EMBL" id="AOZ98085.1"/>
    </source>
</evidence>